<dbReference type="AlphaFoldDB" id="A0A9J6GSQ0"/>
<proteinExistence type="predicted"/>
<protein>
    <submittedName>
        <fullName evidence="1">Uncharacterized protein</fullName>
    </submittedName>
</protein>
<dbReference type="Proteomes" id="UP000821853">
    <property type="component" value="Unassembled WGS sequence"/>
</dbReference>
<dbReference type="VEuPathDB" id="VectorBase:HLOH_054534"/>
<organism evidence="1 2">
    <name type="scientific">Haemaphysalis longicornis</name>
    <name type="common">Bush tick</name>
    <dbReference type="NCBI Taxonomy" id="44386"/>
    <lineage>
        <taxon>Eukaryota</taxon>
        <taxon>Metazoa</taxon>
        <taxon>Ecdysozoa</taxon>
        <taxon>Arthropoda</taxon>
        <taxon>Chelicerata</taxon>
        <taxon>Arachnida</taxon>
        <taxon>Acari</taxon>
        <taxon>Parasitiformes</taxon>
        <taxon>Ixodida</taxon>
        <taxon>Ixodoidea</taxon>
        <taxon>Ixodidae</taxon>
        <taxon>Haemaphysalinae</taxon>
        <taxon>Haemaphysalis</taxon>
    </lineage>
</organism>
<sequence length="153" mass="16879">MALDGKSVVKTFRYLDDYLVVFKQKCGAEAVQLLSTTRQLVGASNVNSNGALLKELFLQRLPRSTRIVLAAAGTLSLDHAAELADRVHDTTSPLFATLATTEESLAVPRLDTQIDQLAAVFRKRFGRPLIADAAPPHVLRVVRLHQWFFLAQP</sequence>
<reference evidence="1 2" key="1">
    <citation type="journal article" date="2020" name="Cell">
        <title>Large-Scale Comparative Analyses of Tick Genomes Elucidate Their Genetic Diversity and Vector Capacities.</title>
        <authorList>
            <consortium name="Tick Genome and Microbiome Consortium (TIGMIC)"/>
            <person name="Jia N."/>
            <person name="Wang J."/>
            <person name="Shi W."/>
            <person name="Du L."/>
            <person name="Sun Y."/>
            <person name="Zhan W."/>
            <person name="Jiang J.F."/>
            <person name="Wang Q."/>
            <person name="Zhang B."/>
            <person name="Ji P."/>
            <person name="Bell-Sakyi L."/>
            <person name="Cui X.M."/>
            <person name="Yuan T.T."/>
            <person name="Jiang B.G."/>
            <person name="Yang W.F."/>
            <person name="Lam T.T."/>
            <person name="Chang Q.C."/>
            <person name="Ding S.J."/>
            <person name="Wang X.J."/>
            <person name="Zhu J.G."/>
            <person name="Ruan X.D."/>
            <person name="Zhao L."/>
            <person name="Wei J.T."/>
            <person name="Ye R.Z."/>
            <person name="Que T.C."/>
            <person name="Du C.H."/>
            <person name="Zhou Y.H."/>
            <person name="Cheng J.X."/>
            <person name="Dai P.F."/>
            <person name="Guo W.B."/>
            <person name="Han X.H."/>
            <person name="Huang E.J."/>
            <person name="Li L.F."/>
            <person name="Wei W."/>
            <person name="Gao Y.C."/>
            <person name="Liu J.Z."/>
            <person name="Shao H.Z."/>
            <person name="Wang X."/>
            <person name="Wang C.C."/>
            <person name="Yang T.C."/>
            <person name="Huo Q.B."/>
            <person name="Li W."/>
            <person name="Chen H.Y."/>
            <person name="Chen S.E."/>
            <person name="Zhou L.G."/>
            <person name="Ni X.B."/>
            <person name="Tian J.H."/>
            <person name="Sheng Y."/>
            <person name="Liu T."/>
            <person name="Pan Y.S."/>
            <person name="Xia L.Y."/>
            <person name="Li J."/>
            <person name="Zhao F."/>
            <person name="Cao W.C."/>
        </authorList>
    </citation>
    <scope>NUCLEOTIDE SEQUENCE [LARGE SCALE GENOMIC DNA]</scope>
    <source>
        <strain evidence="1">HaeL-2018</strain>
    </source>
</reference>
<keyword evidence="2" id="KW-1185">Reference proteome</keyword>
<dbReference type="OrthoDB" id="6260718at2759"/>
<comment type="caution">
    <text evidence="1">The sequence shown here is derived from an EMBL/GenBank/DDBJ whole genome shotgun (WGS) entry which is preliminary data.</text>
</comment>
<dbReference type="EMBL" id="JABSTR010000008">
    <property type="protein sequence ID" value="KAH9378171.1"/>
    <property type="molecule type" value="Genomic_DNA"/>
</dbReference>
<evidence type="ECO:0000313" key="1">
    <source>
        <dbReference type="EMBL" id="KAH9378171.1"/>
    </source>
</evidence>
<accession>A0A9J6GSQ0</accession>
<gene>
    <name evidence="1" type="ORF">HPB48_013283</name>
</gene>
<name>A0A9J6GSQ0_HAELO</name>
<evidence type="ECO:0000313" key="2">
    <source>
        <dbReference type="Proteomes" id="UP000821853"/>
    </source>
</evidence>